<organism evidence="1 2">
    <name type="scientific">Shewanella avicenniae</name>
    <dbReference type="NCBI Taxonomy" id="2814294"/>
    <lineage>
        <taxon>Bacteria</taxon>
        <taxon>Pseudomonadati</taxon>
        <taxon>Pseudomonadota</taxon>
        <taxon>Gammaproteobacteria</taxon>
        <taxon>Alteromonadales</taxon>
        <taxon>Shewanellaceae</taxon>
        <taxon>Shewanella</taxon>
    </lineage>
</organism>
<evidence type="ECO:0000313" key="1">
    <source>
        <dbReference type="EMBL" id="QSX35260.1"/>
    </source>
</evidence>
<dbReference type="RefSeq" id="WP_207356454.1">
    <property type="nucleotide sequence ID" value="NZ_CP071503.1"/>
</dbReference>
<accession>A0ABX7QW94</accession>
<dbReference type="Proteomes" id="UP000662770">
    <property type="component" value="Chromosome"/>
</dbReference>
<protein>
    <submittedName>
        <fullName evidence="1">Uncharacterized protein</fullName>
    </submittedName>
</protein>
<sequence>MFVLCLWFGMGATLPKAYAEQLDAVSLFVNQCLDYSEQFTPDFNSATALERNTIGLQNLADRLQYYRHFQLSNDDNEWLLQCQLSVADAINRLLNAPQMPAFIAQQTASNSPQLSALAKRYQFLRSQQFDAQQKLKLATLQAAVKQRLKSANFAIELAECALVTDGDPERHQPLASSIAQYMLNQSDSNCRMQVWQAYQARAVDYVKADINTLTEIQQQQASSQGFSHYVDAAFSHTLLGSADSAAAFLAAIVQPINVAPWNIGQQLKIAPKAEFSSLTRTDYIQQLTGQLQRLGITLQAVDENWLRLWHQQRYLGDVMLSEGRPEALLLRYAVVGQQTGIARLNLPAQLSNIAALQQANHAVAEIVGMMAASGQFYLINNLETEQDSNQLGTLWLNEYLNQQFHAEFPNGTREALFAQYQTQFERLKAIAALSLYRPKLSVNLQQDFANVFGSEWPQADILPYTFIGVSESGPLYLAQLFQRQLARALTLETETCDAAKVFSTLVVNEPQDDLRVIVEHIWPDGGIQQFIRQFNHGEYSPSLSTQCQF</sequence>
<evidence type="ECO:0000313" key="2">
    <source>
        <dbReference type="Proteomes" id="UP000662770"/>
    </source>
</evidence>
<proteinExistence type="predicted"/>
<reference evidence="1 2" key="1">
    <citation type="submission" date="2021-03" db="EMBL/GenBank/DDBJ databases">
        <title>Novel species identification of genus Shewanella.</title>
        <authorList>
            <person name="Liu G."/>
            <person name="Zhang Q."/>
        </authorList>
    </citation>
    <scope>NUCLEOTIDE SEQUENCE [LARGE SCALE GENOMIC DNA]</scope>
    <source>
        <strain evidence="1 2">FJAT-51800</strain>
    </source>
</reference>
<dbReference type="SUPFAM" id="SSF55486">
    <property type="entry name" value="Metalloproteases ('zincins'), catalytic domain"/>
    <property type="match status" value="1"/>
</dbReference>
<name>A0ABX7QW94_9GAMM</name>
<keyword evidence="2" id="KW-1185">Reference proteome</keyword>
<dbReference type="EMBL" id="CP071503">
    <property type="protein sequence ID" value="QSX35260.1"/>
    <property type="molecule type" value="Genomic_DNA"/>
</dbReference>
<gene>
    <name evidence="1" type="ORF">JYB87_08745</name>
</gene>